<dbReference type="InterPro" id="IPR021502">
    <property type="entry name" value="DUF3158"/>
</dbReference>
<protein>
    <submittedName>
        <fullName evidence="1">DUF3158 family protein</fullName>
    </submittedName>
</protein>
<gene>
    <name evidence="1" type="ORF">DPV93_08020</name>
</gene>
<accession>A0A369YBN1</accession>
<dbReference type="Proteomes" id="UP000253872">
    <property type="component" value="Unassembled WGS sequence"/>
</dbReference>
<proteinExistence type="predicted"/>
<name>A0A369YBN1_9PAST</name>
<evidence type="ECO:0000313" key="1">
    <source>
        <dbReference type="EMBL" id="RDE70944.1"/>
    </source>
</evidence>
<evidence type="ECO:0000313" key="2">
    <source>
        <dbReference type="Proteomes" id="UP000253872"/>
    </source>
</evidence>
<comment type="caution">
    <text evidence="1">The sequence shown here is derived from an EMBL/GenBank/DDBJ whole genome shotgun (WGS) entry which is preliminary data.</text>
</comment>
<organism evidence="1 2">
    <name type="scientific">Haemophilus sputorum</name>
    <dbReference type="NCBI Taxonomy" id="1078480"/>
    <lineage>
        <taxon>Bacteria</taxon>
        <taxon>Pseudomonadati</taxon>
        <taxon>Pseudomonadota</taxon>
        <taxon>Gammaproteobacteria</taxon>
        <taxon>Pasteurellales</taxon>
        <taxon>Pasteurellaceae</taxon>
        <taxon>Haemophilus</taxon>
    </lineage>
</organism>
<dbReference type="Pfam" id="PF11358">
    <property type="entry name" value="DUF3158"/>
    <property type="match status" value="1"/>
</dbReference>
<sequence length="168" mass="19487">MEHVLLHEGAFKEISRKTHLNDVIKQVFSEIDSVEQYQHLVGSVSEVRQAFMDLQALMVHRFRSKGFELRILPAYLIYDKASSSGGTFIRIRSVRMLKNGKQANGAEACFQLFRELNIPAEYQKRALVLEKERILTNMQMSVLNTVIRQLNEAIEQMEYVNRLEKELG</sequence>
<reference evidence="1 2" key="1">
    <citation type="submission" date="2018-05" db="EMBL/GenBank/DDBJ databases">
        <title>Draft Genome Sequences for a Diverse set of 7 Haemophilus Species.</title>
        <authorList>
            <person name="Nichols M."/>
            <person name="Topaz N."/>
            <person name="Wang X."/>
            <person name="Wang X."/>
            <person name="Boxrud D."/>
        </authorList>
    </citation>
    <scope>NUCLEOTIDE SEQUENCE [LARGE SCALE GENOMIC DNA]</scope>
    <source>
        <strain evidence="1 2">C2002001239</strain>
    </source>
</reference>
<dbReference type="AlphaFoldDB" id="A0A369YBN1"/>
<dbReference type="RefSeq" id="WP_111403522.1">
    <property type="nucleotide sequence ID" value="NZ_QEPN01000006.1"/>
</dbReference>
<dbReference type="EMBL" id="QEPN01000006">
    <property type="protein sequence ID" value="RDE70944.1"/>
    <property type="molecule type" value="Genomic_DNA"/>
</dbReference>